<sequence>MEEKRICPECGKEYSSRPALSRKDNKTMICPKCGMMEALDTVRNFYAPGMTDQQWKQYKEEYMLKYIKES</sequence>
<dbReference type="Proteomes" id="UP000095712">
    <property type="component" value="Unassembled WGS sequence"/>
</dbReference>
<organism evidence="1 2">
    <name type="scientific">Blautia wexlerae</name>
    <dbReference type="NCBI Taxonomy" id="418240"/>
    <lineage>
        <taxon>Bacteria</taxon>
        <taxon>Bacillati</taxon>
        <taxon>Bacillota</taxon>
        <taxon>Clostridia</taxon>
        <taxon>Lachnospirales</taxon>
        <taxon>Lachnospiraceae</taxon>
        <taxon>Blautia</taxon>
    </lineage>
</organism>
<reference evidence="1 2" key="1">
    <citation type="submission" date="2015-09" db="EMBL/GenBank/DDBJ databases">
        <authorList>
            <consortium name="Pathogen Informatics"/>
        </authorList>
    </citation>
    <scope>NUCLEOTIDE SEQUENCE [LARGE SCALE GENOMIC DNA]</scope>
    <source>
        <strain evidence="1 2">2789STDY5834911</strain>
    </source>
</reference>
<name>A0A174LJW5_9FIRM</name>
<dbReference type="RefSeq" id="WP_055149960.1">
    <property type="nucleotide sequence ID" value="NZ_CZAW01000008.1"/>
</dbReference>
<proteinExistence type="predicted"/>
<dbReference type="OrthoDB" id="9808373at2"/>
<dbReference type="AlphaFoldDB" id="A0A174LJW5"/>
<dbReference type="EMBL" id="CZAW01000008">
    <property type="protein sequence ID" value="CUP24634.1"/>
    <property type="molecule type" value="Genomic_DNA"/>
</dbReference>
<accession>A0A174LJW5</accession>
<protein>
    <submittedName>
        <fullName evidence="1">Uncharacterized protein</fullName>
    </submittedName>
</protein>
<gene>
    <name evidence="1" type="ORF">ERS852523_01004</name>
</gene>
<evidence type="ECO:0000313" key="2">
    <source>
        <dbReference type="Proteomes" id="UP000095712"/>
    </source>
</evidence>
<evidence type="ECO:0000313" key="1">
    <source>
        <dbReference type="EMBL" id="CUP24634.1"/>
    </source>
</evidence>